<comment type="caution">
    <text evidence="7">The sequence shown here is derived from an EMBL/GenBank/DDBJ whole genome shotgun (WGS) entry which is preliminary data.</text>
</comment>
<dbReference type="Pfam" id="PF22960">
    <property type="entry name" value="WHD_UBR1"/>
    <property type="match status" value="1"/>
</dbReference>
<feature type="compositionally biased region" description="Basic and acidic residues" evidence="3">
    <location>
        <begin position="999"/>
        <end position="1010"/>
    </location>
</feature>
<feature type="region of interest" description="Disordered" evidence="3">
    <location>
        <begin position="977"/>
        <end position="1022"/>
    </location>
</feature>
<dbReference type="InterPro" id="IPR055194">
    <property type="entry name" value="UBR1-like_WH"/>
</dbReference>
<comment type="function">
    <text evidence="2">Ubiquitin ligase protein which is a component of the N-end rule pathway. Recognizes and binds to proteins bearing specific N-terminal residues that are destabilizing according to the N-end rule, leading to their ubiquitination and subsequent degradation.</text>
</comment>
<feature type="domain" description="Adaptor protein ClpS core" evidence="4">
    <location>
        <begin position="59"/>
        <end position="106"/>
    </location>
</feature>
<feature type="compositionally biased region" description="Acidic residues" evidence="3">
    <location>
        <begin position="981"/>
        <end position="992"/>
    </location>
</feature>
<evidence type="ECO:0000256" key="3">
    <source>
        <dbReference type="SAM" id="MobiDB-lite"/>
    </source>
</evidence>
<feature type="domain" description="E3 ubiquitin-protein ligase UBR1-like winged-helix" evidence="6">
    <location>
        <begin position="692"/>
        <end position="789"/>
    </location>
</feature>
<evidence type="ECO:0000256" key="2">
    <source>
        <dbReference type="RuleBase" id="RU366018"/>
    </source>
</evidence>
<dbReference type="PANTHER" id="PTHR21497">
    <property type="entry name" value="UBIQUITIN LIGASE E3 ALPHA-RELATED"/>
    <property type="match status" value="1"/>
</dbReference>
<reference evidence="7 8" key="1">
    <citation type="journal article" date="2019" name="Sci. Rep.">
        <title>Comparative genomics of chytrid fungi reveal insights into the obligate biotrophic and pathogenic lifestyle of Synchytrium endobioticum.</title>
        <authorList>
            <person name="van de Vossenberg B.T.L.H."/>
            <person name="Warris S."/>
            <person name="Nguyen H.D.T."/>
            <person name="van Gent-Pelzer M.P.E."/>
            <person name="Joly D.L."/>
            <person name="van de Geest H.C."/>
            <person name="Bonants P.J.M."/>
            <person name="Smith D.S."/>
            <person name="Levesque C.A."/>
            <person name="van der Lee T.A.J."/>
        </authorList>
    </citation>
    <scope>NUCLEOTIDE SEQUENCE [LARGE SCALE GENOMIC DNA]</scope>
    <source>
        <strain evidence="7 8">CBS 809.83</strain>
    </source>
</reference>
<evidence type="ECO:0000313" key="7">
    <source>
        <dbReference type="EMBL" id="TPX55891.1"/>
    </source>
</evidence>
<dbReference type="UniPathway" id="UPA00143"/>
<dbReference type="PANTHER" id="PTHR21497:SF24">
    <property type="entry name" value="E3 UBIQUITIN-PROTEIN LIGASE UBR1"/>
    <property type="match status" value="1"/>
</dbReference>
<dbReference type="Proteomes" id="UP000318582">
    <property type="component" value="Unassembled WGS sequence"/>
</dbReference>
<dbReference type="InterPro" id="IPR014719">
    <property type="entry name" value="Ribosomal_bL12_C/ClpS-like"/>
</dbReference>
<keyword evidence="2" id="KW-0863">Zinc-finger</keyword>
<keyword evidence="2" id="KW-0808">Transferase</keyword>
<dbReference type="InterPro" id="IPR003769">
    <property type="entry name" value="ClpS_core"/>
</dbReference>
<dbReference type="GO" id="GO:0005737">
    <property type="term" value="C:cytoplasm"/>
    <property type="evidence" value="ECO:0007669"/>
    <property type="project" value="TreeGrafter"/>
</dbReference>
<organism evidence="7 8">
    <name type="scientific">Powellomyces hirtus</name>
    <dbReference type="NCBI Taxonomy" id="109895"/>
    <lineage>
        <taxon>Eukaryota</taxon>
        <taxon>Fungi</taxon>
        <taxon>Fungi incertae sedis</taxon>
        <taxon>Chytridiomycota</taxon>
        <taxon>Chytridiomycota incertae sedis</taxon>
        <taxon>Chytridiomycetes</taxon>
        <taxon>Spizellomycetales</taxon>
        <taxon>Powellomycetaceae</taxon>
        <taxon>Powellomyces</taxon>
    </lineage>
</organism>
<comment type="catalytic activity">
    <reaction evidence="2">
        <text>S-ubiquitinyl-[E2 ubiquitin-conjugating enzyme]-L-cysteine + [acceptor protein]-L-lysine = [E2 ubiquitin-conjugating enzyme]-L-cysteine + N(6)-ubiquitinyl-[acceptor protein]-L-lysine.</text>
        <dbReference type="EC" id="2.3.2.27"/>
    </reaction>
</comment>
<evidence type="ECO:0000259" key="6">
    <source>
        <dbReference type="Pfam" id="PF22960"/>
    </source>
</evidence>
<dbReference type="GO" id="GO:0008270">
    <property type="term" value="F:zinc ion binding"/>
    <property type="evidence" value="ECO:0007669"/>
    <property type="project" value="UniProtKB-UniRule"/>
</dbReference>
<dbReference type="Pfam" id="PF18995">
    <property type="entry name" value="PRT6_C"/>
    <property type="match status" value="1"/>
</dbReference>
<dbReference type="GO" id="GO:0061630">
    <property type="term" value="F:ubiquitin protein ligase activity"/>
    <property type="evidence" value="ECO:0007669"/>
    <property type="project" value="UniProtKB-UniRule"/>
</dbReference>
<dbReference type="Gene3D" id="1.10.10.2670">
    <property type="entry name" value="E3 ubiquitin-protein ligase"/>
    <property type="match status" value="1"/>
</dbReference>
<dbReference type="InterPro" id="IPR044046">
    <property type="entry name" value="E3_ligase_UBR-like_C"/>
</dbReference>
<keyword evidence="2" id="KW-0862">Zinc</keyword>
<protein>
    <recommendedName>
        <fullName evidence="2">E3 ubiquitin-protein ligase</fullName>
        <ecNumber evidence="2">2.3.2.27</ecNumber>
    </recommendedName>
</protein>
<comment type="pathway">
    <text evidence="1 2">Protein modification; protein ubiquitination.</text>
</comment>
<feature type="compositionally biased region" description="Acidic residues" evidence="3">
    <location>
        <begin position="1011"/>
        <end position="1022"/>
    </location>
</feature>
<comment type="similarity">
    <text evidence="2">Belongs to the E3 ubiquitin-protein ligase UBR1-like family.</text>
</comment>
<evidence type="ECO:0000256" key="1">
    <source>
        <dbReference type="ARBA" id="ARBA00004906"/>
    </source>
</evidence>
<dbReference type="STRING" id="109895.A0A507DWK7"/>
<dbReference type="SUPFAM" id="SSF46785">
    <property type="entry name" value="Winged helix' DNA-binding domain"/>
    <property type="match status" value="1"/>
</dbReference>
<dbReference type="GO" id="GO:0016567">
    <property type="term" value="P:protein ubiquitination"/>
    <property type="evidence" value="ECO:0007669"/>
    <property type="project" value="UniProtKB-UniRule"/>
</dbReference>
<evidence type="ECO:0000313" key="8">
    <source>
        <dbReference type="Proteomes" id="UP000318582"/>
    </source>
</evidence>
<dbReference type="InterPro" id="IPR039164">
    <property type="entry name" value="UBR1-like"/>
</dbReference>
<dbReference type="Gene3D" id="3.30.1390.10">
    <property type="match status" value="1"/>
</dbReference>
<proteinExistence type="inferred from homology"/>
<dbReference type="EMBL" id="QEAQ01000092">
    <property type="protein sequence ID" value="TPX55891.1"/>
    <property type="molecule type" value="Genomic_DNA"/>
</dbReference>
<dbReference type="InterPro" id="IPR036390">
    <property type="entry name" value="WH_DNA-bd_sf"/>
</dbReference>
<evidence type="ECO:0000259" key="5">
    <source>
        <dbReference type="Pfam" id="PF18995"/>
    </source>
</evidence>
<dbReference type="Pfam" id="PF02617">
    <property type="entry name" value="ClpS"/>
    <property type="match status" value="1"/>
</dbReference>
<dbReference type="GO" id="GO:0000151">
    <property type="term" value="C:ubiquitin ligase complex"/>
    <property type="evidence" value="ECO:0007669"/>
    <property type="project" value="TreeGrafter"/>
</dbReference>
<keyword evidence="2" id="KW-0833">Ubl conjugation pathway</keyword>
<keyword evidence="2" id="KW-0479">Metal-binding</keyword>
<feature type="domain" description="E3 ubiquitin-protein ligase UBR-like C-terminal" evidence="5">
    <location>
        <begin position="1227"/>
        <end position="1670"/>
    </location>
</feature>
<accession>A0A507DWK7</accession>
<evidence type="ECO:0000259" key="4">
    <source>
        <dbReference type="Pfam" id="PF02617"/>
    </source>
</evidence>
<dbReference type="EC" id="2.3.2.27" evidence="2"/>
<dbReference type="GO" id="GO:0071596">
    <property type="term" value="P:ubiquitin-dependent protein catabolic process via the N-end rule pathway"/>
    <property type="evidence" value="ECO:0007669"/>
    <property type="project" value="UniProtKB-UniRule"/>
</dbReference>
<dbReference type="InterPro" id="IPR042065">
    <property type="entry name" value="E3_ELL-like"/>
</dbReference>
<dbReference type="SUPFAM" id="SSF54736">
    <property type="entry name" value="ClpS-like"/>
    <property type="match status" value="1"/>
</dbReference>
<keyword evidence="8" id="KW-1185">Reference proteome</keyword>
<gene>
    <name evidence="7" type="ORF">PhCBS80983_g04953</name>
</gene>
<name>A0A507DWK7_9FUNG</name>
<sequence>MRSTISTVLDFMIDTFCDSPSKLSVPLPSEHSAFISADPPEVRELETPIGSGSARYYHSLVLWNDETHSFNEVIDQVKEAMDISVDEAKAVAETVDFHGRQVLRVSVEPEELFRISRIISSIGLTVSIRSARETFREEIAGVLIDWLKDVSKQVNVSRSHGDSSYQAIASVIQRSICEELFAPRREFKRILVQKLAEIAENGDVNAAGVSIGRDDLAFTPDVDLTSTEMKLRIDHLILSDIKMWKRARNSSRELYIGTMIVSGDDFKKLMGVRFAYSYLPLITNYLLHDREPDLSIINFSVQLFTAFYLSEVLPERFPLKNFHLAAKNAREWTCTRYPKLGCDSQAARSRRDWHLFQDSRYILSAQRLVKGEQKGLGSDSEILDIFLDLLRVWQAMHPQTRYTRQHIEYEQEQWIQAFNLSLQLGRMVHMVAECLMWKEDHTHLCNAAVKTIEILDAWCKAEEQEEVEKVLGQKGHAAGLGVNMNHRVPDSDGCHTVEFISGKPIRSPFFNVASQAVSFHHPLHWFLAYLIGDMMQARWEHPNGLTILEHIFRGSSSMPVSDLRRVSRIMEAPLQTTVLLSQIRAGVWVRNGLTLRAQATHYRSSTLREHYDQDLFLLQTYLVLAGPDMFLTAMLDRYDLAIWFKGNPRGCAGVTGLEDEQIGLLAEDFLEVLITLFSERSRIISLPPSLELKREIIHHLAVSGTHGIAYSDLSGRILDRLVSSVEDFDDVLQTVADFKFPEGTTDSGVYVLKDQNWGDVDPWFWHYTKNQREEVEAHLKTRHKNSSGDWWVPRLETIADTAMGFAKLNRMMQSEVFIHIVFFAIWNVFFGVVRSVTVVNEAVQILALALVAERTTDSGVGNEFSKLVATTEVAILDNVDRLTLLELLIRVLNRENDDDDLKDAIRKIEWITERVGGRGGELAQSLTQAWRATRGGEKQKNIEKAEVNEKKKIDAKAAAMARKAAIMAQFAAAQKKFSEENPVDDSDEDEATDASATKCMDEDAASHEGWDIDDTSMDLDSEPEEQTRLWEYPSGTCIFCQEETAGGSETYGILGLVQPSTVLRCAEVGYDLVPSDIRLDEEIGLYISTCGHLMHLTCFHSYYASIRSRHEAQSNRNHPEDIERNEFLCPLCKTLGNCFVPVLWAAKEEKIVRIKEEVTVDQWWERGLGDFANGLIRGEVGDTEGEILHQFMSAVTPHRGGRETTQSDPTYLYRRLTRTLLAALGSEPHEVRMEGMIEMWDAIAYTVRCLEVTARSKGENLSITEQVPSHALTLLRVLCEGLLTCSAAELRNRGSESRMEERGQELIWSIFSGVMDGEIETVPLTPFLMMDGMDALGEVMFGVGVMKGGDDTFWEWVSVFYVREIVATLISVVEAVGFRGLEVDPGEREEDEEWSAFFKGLTALLKIREDLADKVLDRVGVGHLKRLVSTCILGFSRECVLFGWARCGIVFDTSNIQDEPDEIERLRRCLRLPKINAIVKKHTLETGFNYHLIEGWCQQLHDIDPPYFSSPGHPSLSGPPGAITIRYVRPTTPLYVATCTVRIPALIPLPHRLDTLFEESIRRICKRCKQVPTDPALCLLCGTFVCSQSYCCQEEDKGECHIHSRGCGGDVGIYFIIKKCVIYLMHNDNGCFIHPPYLDSHGEVDVGLRRGRPQYLNQKRYDELSKLWLTHGIPSFVARKIESTFDVGGWITL</sequence>
<dbReference type="CDD" id="cd16482">
    <property type="entry name" value="RING-H2_UBR1-like"/>
    <property type="match status" value="1"/>
</dbReference>